<proteinExistence type="predicted"/>
<organism evidence="2 3">
    <name type="scientific">Chytriomyces confervae</name>
    <dbReference type="NCBI Taxonomy" id="246404"/>
    <lineage>
        <taxon>Eukaryota</taxon>
        <taxon>Fungi</taxon>
        <taxon>Fungi incertae sedis</taxon>
        <taxon>Chytridiomycota</taxon>
        <taxon>Chytridiomycota incertae sedis</taxon>
        <taxon>Chytridiomycetes</taxon>
        <taxon>Chytridiales</taxon>
        <taxon>Chytriomycetaceae</taxon>
        <taxon>Chytriomyces</taxon>
    </lineage>
</organism>
<protein>
    <submittedName>
        <fullName evidence="2">Uncharacterized protein</fullName>
    </submittedName>
</protein>
<name>A0A507D7J7_9FUNG</name>
<evidence type="ECO:0000313" key="2">
    <source>
        <dbReference type="EMBL" id="TPX47522.1"/>
    </source>
</evidence>
<feature type="compositionally biased region" description="Acidic residues" evidence="1">
    <location>
        <begin position="291"/>
        <end position="300"/>
    </location>
</feature>
<keyword evidence="3" id="KW-1185">Reference proteome</keyword>
<gene>
    <name evidence="2" type="ORF">CcCBS67573_g10247</name>
</gene>
<evidence type="ECO:0000313" key="3">
    <source>
        <dbReference type="Proteomes" id="UP000320333"/>
    </source>
</evidence>
<dbReference type="Proteomes" id="UP000320333">
    <property type="component" value="Unassembled WGS sequence"/>
</dbReference>
<evidence type="ECO:0000256" key="1">
    <source>
        <dbReference type="SAM" id="MobiDB-lite"/>
    </source>
</evidence>
<feature type="region of interest" description="Disordered" evidence="1">
    <location>
        <begin position="263"/>
        <end position="300"/>
    </location>
</feature>
<reference evidence="2 3" key="1">
    <citation type="journal article" date="2019" name="Sci. Rep.">
        <title>Comparative genomics of chytrid fungi reveal insights into the obligate biotrophic and pathogenic lifestyle of Synchytrium endobioticum.</title>
        <authorList>
            <person name="van de Vossenberg B.T.L.H."/>
            <person name="Warris S."/>
            <person name="Nguyen H.D.T."/>
            <person name="van Gent-Pelzer M.P.E."/>
            <person name="Joly D.L."/>
            <person name="van de Geest H.C."/>
            <person name="Bonants P.J.M."/>
            <person name="Smith D.S."/>
            <person name="Levesque C.A."/>
            <person name="van der Lee T.A.J."/>
        </authorList>
    </citation>
    <scope>NUCLEOTIDE SEQUENCE [LARGE SCALE GENOMIC DNA]</scope>
    <source>
        <strain evidence="2 3">CBS 675.73</strain>
    </source>
</reference>
<dbReference type="AlphaFoldDB" id="A0A507D7J7"/>
<dbReference type="STRING" id="246404.A0A507D7J7"/>
<dbReference type="OrthoDB" id="2129492at2759"/>
<accession>A0A507D7J7</accession>
<sequence>MPSLKVLSTTHLPVIVTSKRYPTKLKKYIIELELKLESKQQEMMSLSDIIPNVRNTKPKSSKSNKTCKTQTVPTMTAFSALERSLLETRIKLQRGADLKVQQMENAAHEKATKYLAEHTAAALELENTRLEGELRFRITNTQELLKKKDLIEQENKALERDQAVREDLLRLRIQRVSEAQLREKKAALQKKDRVVSAKKEVFKKLSAKYPSLKRDGMLPTVSDDIHKPATADSSLSRATFSGNNKTGLGPTRVMKPVVVAGSGKAAVPNQKDTSTAEHENGSFASGLQWEISDDDDEEFL</sequence>
<dbReference type="EMBL" id="QEAP01001304">
    <property type="protein sequence ID" value="TPX47522.1"/>
    <property type="molecule type" value="Genomic_DNA"/>
</dbReference>
<comment type="caution">
    <text evidence="2">The sequence shown here is derived from an EMBL/GenBank/DDBJ whole genome shotgun (WGS) entry which is preliminary data.</text>
</comment>